<dbReference type="AlphaFoldDB" id="A0ABC9F6Y0"/>
<accession>A0ABC9F6Y0</accession>
<keyword evidence="1" id="KW-0472">Membrane</keyword>
<evidence type="ECO:0000313" key="3">
    <source>
        <dbReference type="Proteomes" id="UP001497457"/>
    </source>
</evidence>
<feature type="transmembrane region" description="Helical" evidence="1">
    <location>
        <begin position="73"/>
        <end position="96"/>
    </location>
</feature>
<sequence>MSRAEAAIRQAGALVALAAASALMLRFPATGHAVLLALHALFLLGCAAVQLAPAHRAVAGLARRAAEAARGKVLRASAAGLWRWVGFAGILLYAFYDYEAAEVRAEASSPVKVKAFLLFLVFLGAVWAVYLSMVTGSGAPAPRPSAAAAEDDGGELNDPVLHVSLLIQSSD</sequence>
<name>A0ABC9F6Y0_9POAL</name>
<protein>
    <submittedName>
        <fullName evidence="2">Uncharacterized protein</fullName>
    </submittedName>
</protein>
<organism evidence="2 3">
    <name type="scientific">Urochloa decumbens</name>
    <dbReference type="NCBI Taxonomy" id="240449"/>
    <lineage>
        <taxon>Eukaryota</taxon>
        <taxon>Viridiplantae</taxon>
        <taxon>Streptophyta</taxon>
        <taxon>Embryophyta</taxon>
        <taxon>Tracheophyta</taxon>
        <taxon>Spermatophyta</taxon>
        <taxon>Magnoliopsida</taxon>
        <taxon>Liliopsida</taxon>
        <taxon>Poales</taxon>
        <taxon>Poaceae</taxon>
        <taxon>PACMAD clade</taxon>
        <taxon>Panicoideae</taxon>
        <taxon>Panicodae</taxon>
        <taxon>Paniceae</taxon>
        <taxon>Melinidinae</taxon>
        <taxon>Urochloa</taxon>
    </lineage>
</organism>
<proteinExistence type="predicted"/>
<reference evidence="2" key="1">
    <citation type="submission" date="2024-10" db="EMBL/GenBank/DDBJ databases">
        <authorList>
            <person name="Ryan C."/>
        </authorList>
    </citation>
    <scope>NUCLEOTIDE SEQUENCE [LARGE SCALE GENOMIC DNA]</scope>
</reference>
<dbReference type="Proteomes" id="UP001497457">
    <property type="component" value="Chromosome 5rd"/>
</dbReference>
<keyword evidence="3" id="KW-1185">Reference proteome</keyword>
<feature type="transmembrane region" description="Helical" evidence="1">
    <location>
        <begin position="116"/>
        <end position="134"/>
    </location>
</feature>
<keyword evidence="1" id="KW-1133">Transmembrane helix</keyword>
<dbReference type="EMBL" id="OZ075115">
    <property type="protein sequence ID" value="CAL5070004.1"/>
    <property type="molecule type" value="Genomic_DNA"/>
</dbReference>
<keyword evidence="1" id="KW-0812">Transmembrane</keyword>
<gene>
    <name evidence="2" type="ORF">URODEC1_LOCUS102555</name>
</gene>
<evidence type="ECO:0000313" key="2">
    <source>
        <dbReference type="EMBL" id="CAL5070004.1"/>
    </source>
</evidence>
<feature type="transmembrane region" description="Helical" evidence="1">
    <location>
        <begin position="32"/>
        <end position="52"/>
    </location>
</feature>
<evidence type="ECO:0000256" key="1">
    <source>
        <dbReference type="SAM" id="Phobius"/>
    </source>
</evidence>